<dbReference type="InterPro" id="IPR041633">
    <property type="entry name" value="Polbeta"/>
</dbReference>
<dbReference type="InterPro" id="IPR043519">
    <property type="entry name" value="NT_sf"/>
</dbReference>
<feature type="domain" description="Polymerase beta nucleotidyltransferase" evidence="2">
    <location>
        <begin position="39"/>
        <end position="91"/>
    </location>
</feature>
<dbReference type="SUPFAM" id="SSF81301">
    <property type="entry name" value="Nucleotidyltransferase"/>
    <property type="match status" value="1"/>
</dbReference>
<evidence type="ECO:0000259" key="1">
    <source>
        <dbReference type="Pfam" id="PF05168"/>
    </source>
</evidence>
<dbReference type="PANTHER" id="PTHR33933:SF1">
    <property type="entry name" value="PROTEIN ADENYLYLTRANSFERASE MNTA-RELATED"/>
    <property type="match status" value="1"/>
</dbReference>
<dbReference type="PANTHER" id="PTHR33933">
    <property type="entry name" value="NUCLEOTIDYLTRANSFERASE"/>
    <property type="match status" value="1"/>
</dbReference>
<dbReference type="InterPro" id="IPR007842">
    <property type="entry name" value="HEPN_dom"/>
</dbReference>
<dbReference type="Pfam" id="PF05168">
    <property type="entry name" value="HEPN"/>
    <property type="match status" value="1"/>
</dbReference>
<evidence type="ECO:0000313" key="3">
    <source>
        <dbReference type="EMBL" id="HDY59334.1"/>
    </source>
</evidence>
<sequence length="257" mass="29205">MNRLSLRGFDMANTKVDIEVKNNEVIDKFVTELRNRLGDKILGIYLFGSVAKETATKESDIDILVVYTNEDERRILEVTSEIAFVINCEEDKIIEVVTMSKEEYENSLGRSPFLWEILKFGRPLYSILTGTEWNLDFAEYLSLAEEYLGYAKDGLSEQKIRLAIDVGYNTCELLVKSLIVSKKEPLASSHGGIVGQFGRLFILSGELPEHLGRNLHLALELRAKARYRPKATLKIEDAQFVINLAEELLSLAKKRLK</sequence>
<dbReference type="Gene3D" id="3.30.460.10">
    <property type="entry name" value="Beta Polymerase, domain 2"/>
    <property type="match status" value="1"/>
</dbReference>
<dbReference type="EMBL" id="DSKY01000019">
    <property type="protein sequence ID" value="HDY59334.1"/>
    <property type="molecule type" value="Genomic_DNA"/>
</dbReference>
<organism evidence="3">
    <name type="scientific">candidate division WOR-3 bacterium</name>
    <dbReference type="NCBI Taxonomy" id="2052148"/>
    <lineage>
        <taxon>Bacteria</taxon>
        <taxon>Bacteria division WOR-3</taxon>
    </lineage>
</organism>
<dbReference type="InterPro" id="IPR052548">
    <property type="entry name" value="Type_VII_TA_antitoxin"/>
</dbReference>
<dbReference type="AlphaFoldDB" id="A0A7V0Z6B6"/>
<dbReference type="CDD" id="cd05403">
    <property type="entry name" value="NT_KNTase_like"/>
    <property type="match status" value="1"/>
</dbReference>
<dbReference type="Gene3D" id="1.20.120.330">
    <property type="entry name" value="Nucleotidyltransferases domain 2"/>
    <property type="match status" value="1"/>
</dbReference>
<reference evidence="3" key="1">
    <citation type="journal article" date="2020" name="mSystems">
        <title>Genome- and Community-Level Interaction Insights into Carbon Utilization and Element Cycling Functions of Hydrothermarchaeota in Hydrothermal Sediment.</title>
        <authorList>
            <person name="Zhou Z."/>
            <person name="Liu Y."/>
            <person name="Xu W."/>
            <person name="Pan J."/>
            <person name="Luo Z.H."/>
            <person name="Li M."/>
        </authorList>
    </citation>
    <scope>NUCLEOTIDE SEQUENCE [LARGE SCALE GENOMIC DNA]</scope>
    <source>
        <strain evidence="3">SpSt-258</strain>
    </source>
</reference>
<proteinExistence type="predicted"/>
<name>A0A7V0Z6B6_UNCW3</name>
<protein>
    <submittedName>
        <fullName evidence="3">HEPN domain-containing protein</fullName>
    </submittedName>
</protein>
<comment type="caution">
    <text evidence="3">The sequence shown here is derived from an EMBL/GenBank/DDBJ whole genome shotgun (WGS) entry which is preliminary data.</text>
</comment>
<dbReference type="Pfam" id="PF18765">
    <property type="entry name" value="Polbeta"/>
    <property type="match status" value="1"/>
</dbReference>
<gene>
    <name evidence="3" type="ORF">ENP86_07275</name>
</gene>
<evidence type="ECO:0000259" key="2">
    <source>
        <dbReference type="Pfam" id="PF18765"/>
    </source>
</evidence>
<accession>A0A7V0Z6B6</accession>
<feature type="domain" description="HEPN" evidence="1">
    <location>
        <begin position="139"/>
        <end position="253"/>
    </location>
</feature>